<dbReference type="RefSeq" id="WP_129897151.1">
    <property type="nucleotide sequence ID" value="NZ_RYUH01000009.1"/>
</dbReference>
<keyword evidence="1" id="KW-1133">Transmembrane helix</keyword>
<feature type="transmembrane region" description="Helical" evidence="1">
    <location>
        <begin position="98"/>
        <end position="124"/>
    </location>
</feature>
<comment type="caution">
    <text evidence="2">The sequence shown here is derived from an EMBL/GenBank/DDBJ whole genome shotgun (WGS) entry which is preliminary data.</text>
</comment>
<keyword evidence="1" id="KW-0812">Transmembrane</keyword>
<dbReference type="Proteomes" id="UP000292568">
    <property type="component" value="Unassembled WGS sequence"/>
</dbReference>
<sequence length="680" mass="76779">MVSSIIYLIMALVTVGLLYWIYKLGRKREQGITLLVMFVLCFITSMTGITMAQASNGVPRNLFWSLINSLTMFTGGGGSSFGGDDPLVSPQVMDYMNTWYQCTRLCTLFASLVAIISLFTGNLWDRLRNILRIRPYKKVVRVFFDDKSNTALIRSFVNSVQADELKQTDTLVSVDKTDYYASEESGLQNPNLIFQDSIAAREAKKANQMVTIRFKDDSVSVDTDLIEPDTGKGGKGDVDMIATHDVVRMDYDTLVARNYINTVFVPVQCRRVEAYPLKTVADLQMLQPMRVLIIGDLDGLGGQILRRVIMNSQMPYDAIPDIDFCSPRLDSTLGAFSNRYPTLLDYANVEYHGMDLGGSEFYALLDASAQTGSHYDYVVVATADKTVNLNIANEVHFHLTMLMGPAQVGGIEPMVRIAAFADDPQKTAPEKSENTVDVEDMKRISFFGQDAQLYSLDALQNSQIDRCARLINAFYCGVNIDSSTGDADASPQVRKTWRECKQFDRNSSRASAEFINVEQHWKNRFEELGLSADDVKTRIVQLEHKRWCAFFAAEGFRPMSYETLHARYAYAYEGNAEEIDVEGDIKDVTVTPKNCMKFARADTPNYRFSHYEHICLVPWDELPEKDEECAKVQAEFKPRFFKDHAGEVKESDFQTFDFQKLDEIVLSLMAELGKAENSDK</sequence>
<evidence type="ECO:0000313" key="2">
    <source>
        <dbReference type="EMBL" id="RYQ10970.1"/>
    </source>
</evidence>
<protein>
    <submittedName>
        <fullName evidence="2">Uncharacterized protein</fullName>
    </submittedName>
</protein>
<organism evidence="2 3">
    <name type="scientific">Bifidobacterium pseudolongum subsp. globosum</name>
    <dbReference type="NCBI Taxonomy" id="1690"/>
    <lineage>
        <taxon>Bacteria</taxon>
        <taxon>Bacillati</taxon>
        <taxon>Actinomycetota</taxon>
        <taxon>Actinomycetes</taxon>
        <taxon>Bifidobacteriales</taxon>
        <taxon>Bifidobacteriaceae</taxon>
        <taxon>Bifidobacterium</taxon>
    </lineage>
</organism>
<evidence type="ECO:0000256" key="1">
    <source>
        <dbReference type="SAM" id="Phobius"/>
    </source>
</evidence>
<proteinExistence type="predicted"/>
<dbReference type="EMBL" id="RYUH01000009">
    <property type="protein sequence ID" value="RYQ10970.1"/>
    <property type="molecule type" value="Genomic_DNA"/>
</dbReference>
<feature type="transmembrane region" description="Helical" evidence="1">
    <location>
        <begin position="34"/>
        <end position="54"/>
    </location>
</feature>
<name>A0A4Q5A0W5_9BIFI</name>
<dbReference type="AlphaFoldDB" id="A0A4Q5A0W5"/>
<feature type="transmembrane region" description="Helical" evidence="1">
    <location>
        <begin position="6"/>
        <end position="22"/>
    </location>
</feature>
<reference evidence="2 3" key="1">
    <citation type="submission" date="2018-12" db="EMBL/GenBank/DDBJ databases">
        <title>Unveiling genomic diversity among members of the Bifidobacterium pseudolongum species, a widely distributed gut commensal of the animal kingdom.</title>
        <authorList>
            <person name="Lugli G.A."/>
            <person name="Duranti S."/>
            <person name="Albert K."/>
            <person name="Mancabelli L."/>
            <person name="Napoli S."/>
            <person name="Viappiani A."/>
            <person name="Anzalone R."/>
            <person name="Longhi G."/>
            <person name="Milani C."/>
            <person name="Turroni F."/>
            <person name="Alessandri G."/>
            <person name="Sela D.A."/>
            <person name="Van Sinderen D."/>
            <person name="Ventura M."/>
        </authorList>
    </citation>
    <scope>NUCLEOTIDE SEQUENCE [LARGE SCALE GENOMIC DNA]</scope>
    <source>
        <strain evidence="2 3">2093B</strain>
    </source>
</reference>
<gene>
    <name evidence="2" type="ORF">PG2093B_0572</name>
</gene>
<evidence type="ECO:0000313" key="3">
    <source>
        <dbReference type="Proteomes" id="UP000292568"/>
    </source>
</evidence>
<keyword evidence="1" id="KW-0472">Membrane</keyword>
<accession>A0A4Q5A0W5</accession>